<dbReference type="EMBL" id="NWSY01000025">
    <property type="protein sequence ID" value="PDT20546.1"/>
    <property type="molecule type" value="Genomic_DNA"/>
</dbReference>
<reference evidence="1 2" key="1">
    <citation type="submission" date="2017-09" db="EMBL/GenBank/DDBJ databases">
        <title>Comparative genomics of rhizobia isolated from Phaseolus vulgaris in China.</title>
        <authorList>
            <person name="Tong W."/>
        </authorList>
    </citation>
    <scope>NUCLEOTIDE SEQUENCE [LARGE SCALE GENOMIC DNA]</scope>
    <source>
        <strain evidence="1 2">FH14</strain>
    </source>
</reference>
<evidence type="ECO:0000313" key="1">
    <source>
        <dbReference type="EMBL" id="PDT20546.1"/>
    </source>
</evidence>
<keyword evidence="2" id="KW-1185">Reference proteome</keyword>
<organism evidence="1 2">
    <name type="scientific">Rhizobium hidalgonense</name>
    <dbReference type="NCBI Taxonomy" id="1538159"/>
    <lineage>
        <taxon>Bacteria</taxon>
        <taxon>Pseudomonadati</taxon>
        <taxon>Pseudomonadota</taxon>
        <taxon>Alphaproteobacteria</taxon>
        <taxon>Hyphomicrobiales</taxon>
        <taxon>Rhizobiaceae</taxon>
        <taxon>Rhizobium/Agrobacterium group</taxon>
        <taxon>Rhizobium</taxon>
    </lineage>
</organism>
<accession>A0ABX4JNQ9</accession>
<dbReference type="Proteomes" id="UP000219914">
    <property type="component" value="Unassembled WGS sequence"/>
</dbReference>
<protein>
    <submittedName>
        <fullName evidence="1">Uncharacterized protein</fullName>
    </submittedName>
</protein>
<gene>
    <name evidence="1" type="ORF">CO674_27550</name>
</gene>
<comment type="caution">
    <text evidence="1">The sequence shown here is derived from an EMBL/GenBank/DDBJ whole genome shotgun (WGS) entry which is preliminary data.</text>
</comment>
<sequence length="74" mass="8486">MTLKRTAALSPWQDEMSNAHSDDRNDLRFIGCPILNRKYPIAEGSIASNRQNTRDLHRSPSFCTHPRICLLHLP</sequence>
<evidence type="ECO:0000313" key="2">
    <source>
        <dbReference type="Proteomes" id="UP000219914"/>
    </source>
</evidence>
<proteinExistence type="predicted"/>
<name>A0ABX4JNQ9_9HYPH</name>